<evidence type="ECO:0000313" key="5">
    <source>
        <dbReference type="EMBL" id="MBD7943042.1"/>
    </source>
</evidence>
<keyword evidence="2 4" id="KW-1005">Bacterial flagellum biogenesis</keyword>
<keyword evidence="4" id="KW-0143">Chaperone</keyword>
<evidence type="ECO:0000256" key="4">
    <source>
        <dbReference type="HAMAP-Rule" id="MF_01185"/>
    </source>
</evidence>
<sequence>MNIETKFLGSMAIDEKDIIQFPDGIPGFEEIKEFVILPLEKDSPFAVLQSIKEQEIGFVIAFPFAFKNDYTFDVSEDDKEDLQIEKSEDLITYSIVTLRDPFHSSTLNLQAPLLINYKKRLAKQLVLQDVTTYPIRFPIEGSAI</sequence>
<dbReference type="Pfam" id="PF02623">
    <property type="entry name" value="FliW"/>
    <property type="match status" value="1"/>
</dbReference>
<keyword evidence="5" id="KW-0966">Cell projection</keyword>
<keyword evidence="1 4" id="KW-0963">Cytoplasm</keyword>
<dbReference type="Proteomes" id="UP000640786">
    <property type="component" value="Unassembled WGS sequence"/>
</dbReference>
<dbReference type="RefSeq" id="WP_191696506.1">
    <property type="nucleotide sequence ID" value="NZ_JACSQO010000001.1"/>
</dbReference>
<dbReference type="PANTHER" id="PTHR39190:SF1">
    <property type="entry name" value="FLAGELLAR ASSEMBLY FACTOR FLIW"/>
    <property type="match status" value="1"/>
</dbReference>
<comment type="caution">
    <text evidence="5">The sequence shown here is derived from an EMBL/GenBank/DDBJ whole genome shotgun (WGS) entry which is preliminary data.</text>
</comment>
<comment type="subcellular location">
    <subcellularLocation>
        <location evidence="4">Cytoplasm</location>
    </subcellularLocation>
</comment>
<accession>A0ABR8R690</accession>
<dbReference type="HAMAP" id="MF_01185">
    <property type="entry name" value="FliW"/>
    <property type="match status" value="1"/>
</dbReference>
<organism evidence="5 6">
    <name type="scientific">Psychrobacillus faecigallinarum</name>
    <dbReference type="NCBI Taxonomy" id="2762235"/>
    <lineage>
        <taxon>Bacteria</taxon>
        <taxon>Bacillati</taxon>
        <taxon>Bacillota</taxon>
        <taxon>Bacilli</taxon>
        <taxon>Bacillales</taxon>
        <taxon>Bacillaceae</taxon>
        <taxon>Psychrobacillus</taxon>
    </lineage>
</organism>
<dbReference type="NCBIfam" id="NF009793">
    <property type="entry name" value="PRK13285.1-1"/>
    <property type="match status" value="1"/>
</dbReference>
<keyword evidence="5" id="KW-0282">Flagellum</keyword>
<dbReference type="EMBL" id="JACSQO010000001">
    <property type="protein sequence ID" value="MBD7943042.1"/>
    <property type="molecule type" value="Genomic_DNA"/>
</dbReference>
<comment type="subunit">
    <text evidence="4">Interacts with translational regulator CsrA and flagellin(s).</text>
</comment>
<dbReference type="InterPro" id="IPR003775">
    <property type="entry name" value="Flagellar_assembly_factor_FliW"/>
</dbReference>
<dbReference type="InterPro" id="IPR024046">
    <property type="entry name" value="Flagellar_assmbl_FliW_dom_sf"/>
</dbReference>
<evidence type="ECO:0000256" key="1">
    <source>
        <dbReference type="ARBA" id="ARBA00022490"/>
    </source>
</evidence>
<reference evidence="5 6" key="1">
    <citation type="submission" date="2020-08" db="EMBL/GenBank/DDBJ databases">
        <title>A Genomic Blueprint of the Chicken Gut Microbiome.</title>
        <authorList>
            <person name="Gilroy R."/>
            <person name="Ravi A."/>
            <person name="Getino M."/>
            <person name="Pursley I."/>
            <person name="Horton D.L."/>
            <person name="Alikhan N.-F."/>
            <person name="Baker D."/>
            <person name="Gharbi K."/>
            <person name="Hall N."/>
            <person name="Watson M."/>
            <person name="Adriaenssens E.M."/>
            <person name="Foster-Nyarko E."/>
            <person name="Jarju S."/>
            <person name="Secka A."/>
            <person name="Antonio M."/>
            <person name="Oren A."/>
            <person name="Chaudhuri R."/>
            <person name="La Ragione R.M."/>
            <person name="Hildebrand F."/>
            <person name="Pallen M.J."/>
        </authorList>
    </citation>
    <scope>NUCLEOTIDE SEQUENCE [LARGE SCALE GENOMIC DNA]</scope>
    <source>
        <strain evidence="5 6">Sa2BUA9</strain>
    </source>
</reference>
<keyword evidence="3 4" id="KW-0810">Translation regulation</keyword>
<gene>
    <name evidence="4" type="primary">fliW</name>
    <name evidence="5" type="ORF">H9650_02845</name>
</gene>
<comment type="function">
    <text evidence="4">Acts as an anti-CsrA protein, binds CsrA and prevents it from repressing translation of its target genes, one of which is flagellin. Binds to flagellin and participates in the assembly of the flagellum.</text>
</comment>
<keyword evidence="6" id="KW-1185">Reference proteome</keyword>
<comment type="similarity">
    <text evidence="4">Belongs to the FliW family.</text>
</comment>
<evidence type="ECO:0000256" key="3">
    <source>
        <dbReference type="ARBA" id="ARBA00022845"/>
    </source>
</evidence>
<name>A0ABR8R690_9BACI</name>
<dbReference type="PANTHER" id="PTHR39190">
    <property type="entry name" value="FLAGELLAR ASSEMBLY FACTOR FLIW"/>
    <property type="match status" value="1"/>
</dbReference>
<proteinExistence type="inferred from homology"/>
<evidence type="ECO:0000256" key="2">
    <source>
        <dbReference type="ARBA" id="ARBA00022795"/>
    </source>
</evidence>
<dbReference type="SUPFAM" id="SSF141457">
    <property type="entry name" value="BH3618-like"/>
    <property type="match status" value="1"/>
</dbReference>
<dbReference type="Gene3D" id="2.30.290.10">
    <property type="entry name" value="BH3618-like"/>
    <property type="match status" value="1"/>
</dbReference>
<keyword evidence="5" id="KW-0969">Cilium</keyword>
<evidence type="ECO:0000313" key="6">
    <source>
        <dbReference type="Proteomes" id="UP000640786"/>
    </source>
</evidence>
<protein>
    <recommendedName>
        <fullName evidence="4">Flagellar assembly factor FliW</fullName>
    </recommendedName>
</protein>